<keyword evidence="3" id="KW-1185">Reference proteome</keyword>
<dbReference type="OrthoDB" id="382941at2157"/>
<keyword evidence="1" id="KW-0812">Transmembrane</keyword>
<evidence type="ECO:0000256" key="1">
    <source>
        <dbReference type="SAM" id="Phobius"/>
    </source>
</evidence>
<feature type="transmembrane region" description="Helical" evidence="1">
    <location>
        <begin position="6"/>
        <end position="27"/>
    </location>
</feature>
<dbReference type="AlphaFoldDB" id="A0A2U9IJ77"/>
<evidence type="ECO:0000313" key="2">
    <source>
        <dbReference type="EMBL" id="AWR96083.1"/>
    </source>
</evidence>
<reference evidence="2 3" key="1">
    <citation type="submission" date="2018-05" db="EMBL/GenBank/DDBJ databases">
        <title>Complete Genome Sequences of Extremely Thermoacidophilic, Metal-Mobilizing Type-Strain Members of the Archaeal Family Sulfolobaceae: Acidianus brierleyi DSM-1651T, Acidianus sulfidivorans DSM-18786T, Metallosphaera hakonensis DSM-7519T, and Metallosphaera prunae DSM-10039T.</title>
        <authorList>
            <person name="Counts J.A."/>
            <person name="Kelly R.M."/>
        </authorList>
    </citation>
    <scope>NUCLEOTIDE SEQUENCE [LARGE SCALE GENOMIC DNA]</scope>
    <source>
        <strain evidence="2 3">DSM 1651</strain>
    </source>
</reference>
<protein>
    <submittedName>
        <fullName evidence="2">Uncharacterized protein</fullName>
    </submittedName>
</protein>
<evidence type="ECO:0000313" key="3">
    <source>
        <dbReference type="Proteomes" id="UP000248044"/>
    </source>
</evidence>
<name>A0A2U9IJ77_9CREN</name>
<dbReference type="Proteomes" id="UP000248044">
    <property type="component" value="Chromosome"/>
</dbReference>
<proteinExistence type="predicted"/>
<dbReference type="KEGG" id="abri:DFR85_15440"/>
<keyword evidence="1" id="KW-1133">Transmembrane helix</keyword>
<gene>
    <name evidence="2" type="ORF">DFR85_15440</name>
</gene>
<dbReference type="EMBL" id="CP029289">
    <property type="protein sequence ID" value="AWR96083.1"/>
    <property type="molecule type" value="Genomic_DNA"/>
</dbReference>
<dbReference type="RefSeq" id="WP_110271961.1">
    <property type="nucleotide sequence ID" value="NZ_CP029289.2"/>
</dbReference>
<dbReference type="GeneID" id="36833578"/>
<organism evidence="2 3">
    <name type="scientific">Acidianus brierleyi</name>
    <dbReference type="NCBI Taxonomy" id="41673"/>
    <lineage>
        <taxon>Archaea</taxon>
        <taxon>Thermoproteota</taxon>
        <taxon>Thermoprotei</taxon>
        <taxon>Sulfolobales</taxon>
        <taxon>Sulfolobaceae</taxon>
        <taxon>Acidianus</taxon>
    </lineage>
</organism>
<accession>A0A2U9IJ77</accession>
<keyword evidence="1" id="KW-0472">Membrane</keyword>
<sequence>MNITDIYGEIIGGILVLGWGLIIPVYFATRRRSSKYLPDDIINAIEMYYNGSITKDELIQIIDRENYR</sequence>